<dbReference type="EMBL" id="LAZR01059109">
    <property type="protein sequence ID" value="KKK68489.1"/>
    <property type="molecule type" value="Genomic_DNA"/>
</dbReference>
<sequence length="240" mass="28490">MRTRSKPILFITPHHVGTWFFLNFLLKHKQIGGFCCHSRFERLNKKRGTSYSKLPRVGGFKQKAEIISINSDYNLYHAHPPYEYSEYLHMLVNFVPTFVAIRDPLIALISHIKRYPPGTDKQFRVRGQQANEVELWKVFVRTMQYSSDIFTIPMDLLTKNTDVIKTEKLTLLLKHCGLDSDNLLVFETVQSWAPVNCLEYPEKEYYYNKDMERIEKFLGPLWTQLRNLENEFRPYLERFG</sequence>
<feature type="non-terminal residue" evidence="1">
    <location>
        <position position="240"/>
    </location>
</feature>
<accession>A0A0F8ZQ01</accession>
<dbReference type="AlphaFoldDB" id="A0A0F8ZQ01"/>
<reference evidence="1" key="1">
    <citation type="journal article" date="2015" name="Nature">
        <title>Complex archaea that bridge the gap between prokaryotes and eukaryotes.</title>
        <authorList>
            <person name="Spang A."/>
            <person name="Saw J.H."/>
            <person name="Jorgensen S.L."/>
            <person name="Zaremba-Niedzwiedzka K."/>
            <person name="Martijn J."/>
            <person name="Lind A.E."/>
            <person name="van Eijk R."/>
            <person name="Schleper C."/>
            <person name="Guy L."/>
            <person name="Ettema T.J."/>
        </authorList>
    </citation>
    <scope>NUCLEOTIDE SEQUENCE</scope>
</reference>
<gene>
    <name evidence="1" type="ORF">LCGC14_2943530</name>
</gene>
<comment type="caution">
    <text evidence="1">The sequence shown here is derived from an EMBL/GenBank/DDBJ whole genome shotgun (WGS) entry which is preliminary data.</text>
</comment>
<name>A0A0F8ZQ01_9ZZZZ</name>
<evidence type="ECO:0000313" key="1">
    <source>
        <dbReference type="EMBL" id="KKK68489.1"/>
    </source>
</evidence>
<proteinExistence type="predicted"/>
<protein>
    <recommendedName>
        <fullName evidence="2">Sulfotransferase domain-containing protein</fullName>
    </recommendedName>
</protein>
<organism evidence="1">
    <name type="scientific">marine sediment metagenome</name>
    <dbReference type="NCBI Taxonomy" id="412755"/>
    <lineage>
        <taxon>unclassified sequences</taxon>
        <taxon>metagenomes</taxon>
        <taxon>ecological metagenomes</taxon>
    </lineage>
</organism>
<evidence type="ECO:0008006" key="2">
    <source>
        <dbReference type="Google" id="ProtNLM"/>
    </source>
</evidence>